<dbReference type="eggNOG" id="COG0523">
    <property type="taxonomic scope" value="Bacteria"/>
</dbReference>
<feature type="compositionally biased region" description="Low complexity" evidence="7">
    <location>
        <begin position="330"/>
        <end position="343"/>
    </location>
</feature>
<keyword evidence="2" id="KW-0378">Hydrolase</keyword>
<comment type="catalytic activity">
    <reaction evidence="6">
        <text>GTP + H2O = GDP + phosphate + H(+)</text>
        <dbReference type="Rhea" id="RHEA:19669"/>
        <dbReference type="ChEBI" id="CHEBI:15377"/>
        <dbReference type="ChEBI" id="CHEBI:15378"/>
        <dbReference type="ChEBI" id="CHEBI:37565"/>
        <dbReference type="ChEBI" id="CHEBI:43474"/>
        <dbReference type="ChEBI" id="CHEBI:58189"/>
    </reaction>
    <physiologicalReaction direction="left-to-right" evidence="6">
        <dbReference type="Rhea" id="RHEA:19670"/>
    </physiologicalReaction>
</comment>
<dbReference type="SUPFAM" id="SSF52540">
    <property type="entry name" value="P-loop containing nucleoside triphosphate hydrolases"/>
    <property type="match status" value="1"/>
</dbReference>
<evidence type="ECO:0000313" key="10">
    <source>
        <dbReference type="Proteomes" id="UP000009340"/>
    </source>
</evidence>
<dbReference type="AlphaFoldDB" id="K8A147"/>
<dbReference type="Gene3D" id="3.40.50.300">
    <property type="entry name" value="P-loop containing nucleotide triphosphate hydrolases"/>
    <property type="match status" value="1"/>
</dbReference>
<dbReference type="GO" id="GO:0000166">
    <property type="term" value="F:nucleotide binding"/>
    <property type="evidence" value="ECO:0007669"/>
    <property type="project" value="UniProtKB-KW"/>
</dbReference>
<dbReference type="EMBL" id="CAKW01000091">
    <property type="protein sequence ID" value="CCJ73153.1"/>
    <property type="molecule type" value="Genomic_DNA"/>
</dbReference>
<dbReference type="FunFam" id="3.40.50.300:FF:000778">
    <property type="entry name" value="GTP-binding protein YjiA"/>
    <property type="match status" value="1"/>
</dbReference>
<dbReference type="InterPro" id="IPR011629">
    <property type="entry name" value="CobW-like_C"/>
</dbReference>
<name>K8A147_9ENTR</name>
<proteinExistence type="inferred from homology"/>
<protein>
    <submittedName>
        <fullName evidence="9">Putative metal chaperone, involved in Zn homeostasis, GTPase of COG0523 family</fullName>
    </submittedName>
</protein>
<dbReference type="NCBIfam" id="NF008578">
    <property type="entry name" value="PRK11537.1"/>
    <property type="match status" value="1"/>
</dbReference>
<dbReference type="GO" id="GO:0005737">
    <property type="term" value="C:cytoplasm"/>
    <property type="evidence" value="ECO:0007669"/>
    <property type="project" value="TreeGrafter"/>
</dbReference>
<evidence type="ECO:0000256" key="5">
    <source>
        <dbReference type="ARBA" id="ARBA00045658"/>
    </source>
</evidence>
<keyword evidence="3" id="KW-0143">Chaperone</keyword>
<evidence type="ECO:0000256" key="4">
    <source>
        <dbReference type="ARBA" id="ARBA00034320"/>
    </source>
</evidence>
<dbReference type="Gene3D" id="3.30.1220.10">
    <property type="entry name" value="CobW-like, C-terminal domain"/>
    <property type="match status" value="1"/>
</dbReference>
<keyword evidence="1" id="KW-0547">Nucleotide-binding</keyword>
<feature type="region of interest" description="Disordered" evidence="7">
    <location>
        <begin position="324"/>
        <end position="343"/>
    </location>
</feature>
<evidence type="ECO:0000259" key="8">
    <source>
        <dbReference type="SMART" id="SM00833"/>
    </source>
</evidence>
<evidence type="ECO:0000313" key="9">
    <source>
        <dbReference type="EMBL" id="CCJ73153.1"/>
    </source>
</evidence>
<dbReference type="SUPFAM" id="SSF90002">
    <property type="entry name" value="Hypothetical protein YjiA, C-terminal domain"/>
    <property type="match status" value="1"/>
</dbReference>
<dbReference type="PANTHER" id="PTHR13748:SF62">
    <property type="entry name" value="COBW DOMAIN-CONTAINING PROTEIN"/>
    <property type="match status" value="1"/>
</dbReference>
<evidence type="ECO:0000256" key="6">
    <source>
        <dbReference type="ARBA" id="ARBA00049117"/>
    </source>
</evidence>
<evidence type="ECO:0000256" key="2">
    <source>
        <dbReference type="ARBA" id="ARBA00022801"/>
    </source>
</evidence>
<dbReference type="InterPro" id="IPR036627">
    <property type="entry name" value="CobW-likC_sf"/>
</dbReference>
<dbReference type="Pfam" id="PF07683">
    <property type="entry name" value="CobW_C"/>
    <property type="match status" value="1"/>
</dbReference>
<accession>K8A147</accession>
<reference evidence="9" key="1">
    <citation type="submission" date="2012-07" db="EMBL/GenBank/DDBJ databases">
        <authorList>
            <person name="Cummings C."/>
        </authorList>
    </citation>
    <scope>NUCLEOTIDE SEQUENCE</scope>
    <source>
        <strain evidence="9">1330</strain>
    </source>
</reference>
<evidence type="ECO:0000256" key="7">
    <source>
        <dbReference type="SAM" id="MobiDB-lite"/>
    </source>
</evidence>
<sequence length="343" mass="37580">MQPVAVTLLTGFLGAGKTTLLRHILEADHGYKIAVIENEFGETPIDSEILGSRATQMKTLSNGCICCTRSAELESTLLDLLEALDSGASVFDRVIIECTGMADPGPIVQTFFSHDTLCQRYLLDGVITLVDAVHAGQQMDRYALAQSQIGYADRILLTKTDVAGEDDALLARLRRINARAPVHPVVHGDVDLSLIFDTQGFMLEERIVEPAPRFHFAAPTQTDIASIVVNFEYPVALEAISRVMEGLLLQFADNLMRYKGMLYIADEPRRLLFQGVQRLYSADWDREWASDETPRSTLVFIGAHLPEAEIRAAFAALDPGMKAQAGYQDPSHPSNPGSSSGIS</sequence>
<dbReference type="InterPro" id="IPR003495">
    <property type="entry name" value="CobW/HypB/UreG_nucleotide-bd"/>
</dbReference>
<organism evidence="9 10">
    <name type="scientific">Cronobacter condimenti 1330</name>
    <dbReference type="NCBI Taxonomy" id="1073999"/>
    <lineage>
        <taxon>Bacteria</taxon>
        <taxon>Pseudomonadati</taxon>
        <taxon>Pseudomonadota</taxon>
        <taxon>Gammaproteobacteria</taxon>
        <taxon>Enterobacterales</taxon>
        <taxon>Enterobacteriaceae</taxon>
        <taxon>Cronobacter</taxon>
    </lineage>
</organism>
<dbReference type="SMART" id="SM00833">
    <property type="entry name" value="CobW_C"/>
    <property type="match status" value="1"/>
</dbReference>
<dbReference type="GO" id="GO:0016787">
    <property type="term" value="F:hydrolase activity"/>
    <property type="evidence" value="ECO:0007669"/>
    <property type="project" value="UniProtKB-KW"/>
</dbReference>
<dbReference type="InterPro" id="IPR051316">
    <property type="entry name" value="Zinc-reg_GTPase_activator"/>
</dbReference>
<comment type="similarity">
    <text evidence="4">Belongs to the SIMIBI class G3E GTPase family. ZNG1 subfamily.</text>
</comment>
<comment type="caution">
    <text evidence="9">The sequence shown here is derived from an EMBL/GenBank/DDBJ whole genome shotgun (WGS) entry which is preliminary data.</text>
</comment>
<evidence type="ECO:0000256" key="1">
    <source>
        <dbReference type="ARBA" id="ARBA00022741"/>
    </source>
</evidence>
<comment type="function">
    <text evidence="5">Zinc chaperone that directly transfers zinc cofactor to target proteins, thereby activating them. Zinc is transferred from the CXCC motif in the GTPase domain to the zinc binding site in target proteins in a process requiring GTP hydrolysis.</text>
</comment>
<dbReference type="PANTHER" id="PTHR13748">
    <property type="entry name" value="COBW-RELATED"/>
    <property type="match status" value="1"/>
</dbReference>
<dbReference type="Pfam" id="PF02492">
    <property type="entry name" value="cobW"/>
    <property type="match status" value="1"/>
</dbReference>
<dbReference type="InterPro" id="IPR027417">
    <property type="entry name" value="P-loop_NTPase"/>
</dbReference>
<evidence type="ECO:0000256" key="3">
    <source>
        <dbReference type="ARBA" id="ARBA00023186"/>
    </source>
</evidence>
<dbReference type="CDD" id="cd03112">
    <property type="entry name" value="CobW-like"/>
    <property type="match status" value="1"/>
</dbReference>
<dbReference type="Proteomes" id="UP000009340">
    <property type="component" value="Unassembled WGS sequence"/>
</dbReference>
<feature type="domain" description="CobW C-terminal" evidence="8">
    <location>
        <begin position="224"/>
        <end position="318"/>
    </location>
</feature>
<gene>
    <name evidence="9" type="ORF">BN137_2524</name>
</gene>
<dbReference type="RefSeq" id="WP_007674929.1">
    <property type="nucleotide sequence ID" value="NZ_CAKW01000091.1"/>
</dbReference>